<evidence type="ECO:0000256" key="1">
    <source>
        <dbReference type="SAM" id="Coils"/>
    </source>
</evidence>
<reference evidence="3 4" key="1">
    <citation type="journal article" date="2014" name="Mol. Biol. Evol.">
        <title>Massive expansion of Ubiquitination-related gene families within the Chlamydiae.</title>
        <authorList>
            <person name="Domman D."/>
            <person name="Collingro A."/>
            <person name="Lagkouvardos I."/>
            <person name="Gehre L."/>
            <person name="Weinmaier T."/>
            <person name="Rattei T."/>
            <person name="Subtil A."/>
            <person name="Horn M."/>
        </authorList>
    </citation>
    <scope>NUCLEOTIDE SEQUENCE [LARGE SCALE GENOMIC DNA]</scope>
    <source>
        <strain evidence="3 4">OEW1</strain>
    </source>
</reference>
<protein>
    <submittedName>
        <fullName evidence="3">Uncharacterized protein</fullName>
    </submittedName>
</protein>
<feature type="coiled-coil region" evidence="1">
    <location>
        <begin position="146"/>
        <end position="236"/>
    </location>
</feature>
<name>A0A0C1C2T6_9BACT</name>
<evidence type="ECO:0000313" key="4">
    <source>
        <dbReference type="Proteomes" id="UP000031307"/>
    </source>
</evidence>
<sequence length="267" mass="29952">MAISLYSNQQSFAKLIEEASKQLTGHSELRLSSGLKVRKAGYGFIEWLRSIFGADSTRGYKKTAAKLEALALKRSAEIPFEGDLRDQFNEGYKNILGKVLHITEKDDGSLEVDAKLTKNVKKTEAIKKRFTDSLDKVKKIEVTEEAKEIQRKQLDILDELEALKANKAAKAQEITGKHEEISQRQKAIEDLQALEDKDEDAIAAAKESLKELSDQLSRLEEENDALAISQKTKEEERTKNHAALIAFQVKKKPATSNTKPKADPKKD</sequence>
<dbReference type="AlphaFoldDB" id="A0A0C1C2T6"/>
<proteinExistence type="predicted"/>
<evidence type="ECO:0000313" key="3">
    <source>
        <dbReference type="EMBL" id="KIA77891.1"/>
    </source>
</evidence>
<dbReference type="RefSeq" id="WP_013924947.1">
    <property type="nucleotide sequence ID" value="NZ_JSAM01000056.1"/>
</dbReference>
<feature type="region of interest" description="Disordered" evidence="2">
    <location>
        <begin position="246"/>
        <end position="267"/>
    </location>
</feature>
<dbReference type="EMBL" id="JSAM01000056">
    <property type="protein sequence ID" value="KIA77891.1"/>
    <property type="molecule type" value="Genomic_DNA"/>
</dbReference>
<accession>A0A0C1C2T6</accession>
<dbReference type="Proteomes" id="UP000031307">
    <property type="component" value="Unassembled WGS sequence"/>
</dbReference>
<gene>
    <name evidence="3" type="ORF">DB43_FL00060</name>
</gene>
<organism evidence="3 4">
    <name type="scientific">Parachlamydia acanthamoebae</name>
    <dbReference type="NCBI Taxonomy" id="83552"/>
    <lineage>
        <taxon>Bacteria</taxon>
        <taxon>Pseudomonadati</taxon>
        <taxon>Chlamydiota</taxon>
        <taxon>Chlamydiia</taxon>
        <taxon>Parachlamydiales</taxon>
        <taxon>Parachlamydiaceae</taxon>
        <taxon>Parachlamydia</taxon>
    </lineage>
</organism>
<comment type="caution">
    <text evidence="3">The sequence shown here is derived from an EMBL/GenBank/DDBJ whole genome shotgun (WGS) entry which is preliminary data.</text>
</comment>
<keyword evidence="1" id="KW-0175">Coiled coil</keyword>
<evidence type="ECO:0000256" key="2">
    <source>
        <dbReference type="SAM" id="MobiDB-lite"/>
    </source>
</evidence>
<dbReference type="PATRIC" id="fig|83552.4.peg.932"/>